<dbReference type="HOGENOM" id="CLU_054919_3_2_7"/>
<dbReference type="FunFam" id="3.30.110.10:FF:000001">
    <property type="entry name" value="Translation initiation factor IF-3"/>
    <property type="match status" value="1"/>
</dbReference>
<dbReference type="GO" id="GO:0043022">
    <property type="term" value="F:ribosome binding"/>
    <property type="evidence" value="ECO:0007669"/>
    <property type="project" value="UniProtKB-ARBA"/>
</dbReference>
<dbReference type="SUPFAM" id="SSF54364">
    <property type="entry name" value="Translation initiation factor IF3, N-terminal domain"/>
    <property type="match status" value="1"/>
</dbReference>
<evidence type="ECO:0000313" key="9">
    <source>
        <dbReference type="EMBL" id="AFM23862.1"/>
    </source>
</evidence>
<dbReference type="STRING" id="706587.Desti_1149"/>
<protein>
    <recommendedName>
        <fullName evidence="4 5">Translation initiation factor IF-3</fullName>
    </recommendedName>
</protein>
<reference evidence="10" key="1">
    <citation type="submission" date="2012-06" db="EMBL/GenBank/DDBJ databases">
        <title>Complete sequence of chromosome of Desulfomonile tiedjei DSM 6799.</title>
        <authorList>
            <person name="Lucas S."/>
            <person name="Copeland A."/>
            <person name="Lapidus A."/>
            <person name="Glavina del Rio T."/>
            <person name="Dalin E."/>
            <person name="Tice H."/>
            <person name="Bruce D."/>
            <person name="Goodwin L."/>
            <person name="Pitluck S."/>
            <person name="Peters L."/>
            <person name="Ovchinnikova G."/>
            <person name="Zeytun A."/>
            <person name="Lu M."/>
            <person name="Kyrpides N."/>
            <person name="Mavromatis K."/>
            <person name="Ivanova N."/>
            <person name="Brettin T."/>
            <person name="Detter J.C."/>
            <person name="Han C."/>
            <person name="Larimer F."/>
            <person name="Land M."/>
            <person name="Hauser L."/>
            <person name="Markowitz V."/>
            <person name="Cheng J.-F."/>
            <person name="Hugenholtz P."/>
            <person name="Woyke T."/>
            <person name="Wu D."/>
            <person name="Spring S."/>
            <person name="Schroeder M."/>
            <person name="Brambilla E."/>
            <person name="Klenk H.-P."/>
            <person name="Eisen J.A."/>
        </authorList>
    </citation>
    <scope>NUCLEOTIDE SEQUENCE [LARGE SCALE GENOMIC DNA]</scope>
    <source>
        <strain evidence="10">ATCC 49306 / DSM 6799 / DCB-1</strain>
    </source>
</reference>
<comment type="similarity">
    <text evidence="1 4 6">Belongs to the IF-3 family.</text>
</comment>
<feature type="domain" description="Translation initiation factor 3 N-terminal" evidence="8">
    <location>
        <begin position="17"/>
        <end position="85"/>
    </location>
</feature>
<evidence type="ECO:0000259" key="8">
    <source>
        <dbReference type="Pfam" id="PF05198"/>
    </source>
</evidence>
<dbReference type="PROSITE" id="PS00938">
    <property type="entry name" value="IF3"/>
    <property type="match status" value="1"/>
</dbReference>
<keyword evidence="4" id="KW-0963">Cytoplasm</keyword>
<dbReference type="Gene3D" id="3.10.20.80">
    <property type="entry name" value="Translation initiation factor 3 (IF-3), N-terminal domain"/>
    <property type="match status" value="1"/>
</dbReference>
<dbReference type="GO" id="GO:0032790">
    <property type="term" value="P:ribosome disassembly"/>
    <property type="evidence" value="ECO:0007669"/>
    <property type="project" value="TreeGrafter"/>
</dbReference>
<dbReference type="GO" id="GO:0016020">
    <property type="term" value="C:membrane"/>
    <property type="evidence" value="ECO:0007669"/>
    <property type="project" value="TreeGrafter"/>
</dbReference>
<keyword evidence="10" id="KW-1185">Reference proteome</keyword>
<gene>
    <name evidence="4" type="primary">infC</name>
    <name evidence="9" type="ordered locus">Desti_1149</name>
</gene>
<evidence type="ECO:0000313" key="10">
    <source>
        <dbReference type="Proteomes" id="UP000006055"/>
    </source>
</evidence>
<sequence>MKGRPRAAVPAEPKVRVNQRIRAPKVRVIAPEGEQLGILDVMEALQRAEEFGLDLVEVAPNSDPPVCKIMDYGKFRYEESKKEHERKKKQATVVLKEIKLRPKTEEHDLEYKVKKLIGFLKEDCKVKVTIMFRGREITHPEQAHVLMDKLLELVGDEAQVEQNAKFEGRNMTMVLAPK</sequence>
<evidence type="ECO:0000256" key="1">
    <source>
        <dbReference type="ARBA" id="ARBA00005439"/>
    </source>
</evidence>
<evidence type="ECO:0000256" key="4">
    <source>
        <dbReference type="HAMAP-Rule" id="MF_00080"/>
    </source>
</evidence>
<dbReference type="eggNOG" id="COG0290">
    <property type="taxonomic scope" value="Bacteria"/>
</dbReference>
<dbReference type="NCBIfam" id="TIGR00168">
    <property type="entry name" value="infC"/>
    <property type="match status" value="1"/>
</dbReference>
<dbReference type="InterPro" id="IPR019814">
    <property type="entry name" value="Translation_initiation_fac_3_N"/>
</dbReference>
<dbReference type="FunFam" id="3.10.20.80:FF:000001">
    <property type="entry name" value="Translation initiation factor IF-3"/>
    <property type="match status" value="1"/>
</dbReference>
<dbReference type="Proteomes" id="UP000006055">
    <property type="component" value="Chromosome"/>
</dbReference>
<dbReference type="KEGG" id="dti:Desti_1149"/>
<dbReference type="AlphaFoldDB" id="I4C2S1"/>
<comment type="function">
    <text evidence="4 6">IF-3 binds to the 30S ribosomal subunit and shifts the equilibrium between 70S ribosomes and their 50S and 30S subunits in favor of the free subunits, thus enhancing the availability of 30S subunits on which protein synthesis initiation begins.</text>
</comment>
<name>I4C2S1_DESTA</name>
<comment type="subcellular location">
    <subcellularLocation>
        <location evidence="4 6">Cytoplasm</location>
    </subcellularLocation>
</comment>
<dbReference type="PANTHER" id="PTHR10938:SF0">
    <property type="entry name" value="TRANSLATION INITIATION FACTOR IF-3, MITOCHONDRIAL"/>
    <property type="match status" value="1"/>
</dbReference>
<dbReference type="GO" id="GO:0003743">
    <property type="term" value="F:translation initiation factor activity"/>
    <property type="evidence" value="ECO:0007669"/>
    <property type="project" value="UniProtKB-UniRule"/>
</dbReference>
<dbReference type="RefSeq" id="WP_014809015.1">
    <property type="nucleotide sequence ID" value="NC_018025.1"/>
</dbReference>
<dbReference type="SUPFAM" id="SSF55200">
    <property type="entry name" value="Translation initiation factor IF3, C-terminal domain"/>
    <property type="match status" value="1"/>
</dbReference>
<dbReference type="InterPro" id="IPR019815">
    <property type="entry name" value="Translation_initiation_fac_3_C"/>
</dbReference>
<evidence type="ECO:0000256" key="2">
    <source>
        <dbReference type="ARBA" id="ARBA00022540"/>
    </source>
</evidence>
<comment type="subunit">
    <text evidence="4 6">Monomer.</text>
</comment>
<accession>I4C2S1</accession>
<evidence type="ECO:0000256" key="3">
    <source>
        <dbReference type="ARBA" id="ARBA00022917"/>
    </source>
</evidence>
<dbReference type="GO" id="GO:0005829">
    <property type="term" value="C:cytosol"/>
    <property type="evidence" value="ECO:0007669"/>
    <property type="project" value="TreeGrafter"/>
</dbReference>
<dbReference type="HAMAP" id="MF_00080">
    <property type="entry name" value="IF_3"/>
    <property type="match status" value="1"/>
</dbReference>
<keyword evidence="2 4" id="KW-0396">Initiation factor</keyword>
<evidence type="ECO:0000256" key="5">
    <source>
        <dbReference type="NCBIfam" id="TIGR00168"/>
    </source>
</evidence>
<dbReference type="PATRIC" id="fig|706587.4.peg.1312"/>
<organism evidence="9 10">
    <name type="scientific">Desulfomonile tiedjei (strain ATCC 49306 / DSM 6799 / DCB-1)</name>
    <dbReference type="NCBI Taxonomy" id="706587"/>
    <lineage>
        <taxon>Bacteria</taxon>
        <taxon>Pseudomonadati</taxon>
        <taxon>Thermodesulfobacteriota</taxon>
        <taxon>Desulfomonilia</taxon>
        <taxon>Desulfomonilales</taxon>
        <taxon>Desulfomonilaceae</taxon>
        <taxon>Desulfomonile</taxon>
    </lineage>
</organism>
<dbReference type="Pfam" id="PF05198">
    <property type="entry name" value="IF3_N"/>
    <property type="match status" value="1"/>
</dbReference>
<dbReference type="EMBL" id="CP003360">
    <property type="protein sequence ID" value="AFM23862.1"/>
    <property type="molecule type" value="Genomic_DNA"/>
</dbReference>
<dbReference type="InterPro" id="IPR036788">
    <property type="entry name" value="T_IF-3_C_sf"/>
</dbReference>
<evidence type="ECO:0000259" key="7">
    <source>
        <dbReference type="Pfam" id="PF00707"/>
    </source>
</evidence>
<dbReference type="InterPro" id="IPR036787">
    <property type="entry name" value="T_IF-3_N_sf"/>
</dbReference>
<keyword evidence="3 4" id="KW-0648">Protein biosynthesis</keyword>
<dbReference type="Pfam" id="PF00707">
    <property type="entry name" value="IF3_C"/>
    <property type="match status" value="1"/>
</dbReference>
<evidence type="ECO:0000256" key="6">
    <source>
        <dbReference type="RuleBase" id="RU000646"/>
    </source>
</evidence>
<proteinExistence type="inferred from homology"/>
<dbReference type="InterPro" id="IPR019813">
    <property type="entry name" value="Translation_initiation_fac3_CS"/>
</dbReference>
<feature type="domain" description="Translation initiation factor 3 C-terminal" evidence="7">
    <location>
        <begin position="94"/>
        <end position="178"/>
    </location>
</feature>
<dbReference type="OrthoDB" id="9806014at2"/>
<dbReference type="PANTHER" id="PTHR10938">
    <property type="entry name" value="TRANSLATION INITIATION FACTOR IF-3"/>
    <property type="match status" value="1"/>
</dbReference>
<dbReference type="InterPro" id="IPR001288">
    <property type="entry name" value="Translation_initiation_fac_3"/>
</dbReference>
<dbReference type="Gene3D" id="3.30.110.10">
    <property type="entry name" value="Translation initiation factor 3 (IF-3), C-terminal domain"/>
    <property type="match status" value="1"/>
</dbReference>